<comment type="subunit">
    <text evidence="4">Homotetramer.</text>
</comment>
<dbReference type="FunFam" id="2.60.40.10:FF:000628">
    <property type="entry name" value="Beta-glucuronidase"/>
    <property type="match status" value="1"/>
</dbReference>
<sequence>MFWIKEGRRGMWHLIFFLIGAAMAGESGPEPEFSEPPVEISPLPYEETFPTPLPGLLYPRESESREVRSLDGLWDFVVSPVGDALKGYREEWFDYELSKVGEMIKMPVPSSYNDITTSRDLRDHVGAVWYQRTFFVPSSWKDQRVFVRFGSVNYLAQVWVNNNLVTNHEMGHLPFEAEISSYVTFGGKNRITVAVDNTLLQTSVPQGKILEMPVENGTVHLQTYTFDFFNYAGIHRSVLLYTAPRVYVEDITVRTGLIGDMGIVKYIVQPAGLREGETPICSITLHDAEDTLAIKEPVYGLSGTLKVPLARLWWPRGMDPKPGYLYTLEVKLSVINATKPDIYRLPIGIRTLVWTNTSLLLNDRPVYMRGFGRHEDSVIRGRGFDLVTAVKDHELLQWVGANAYRTSHYPYSDEDLDMADRLGFLVIDECPSVDTENFTPSLLSRHKDSISELIRRDKNRPSVIMWSLANEPRTQLLQAKEYFKQIAHHAKAVDPTRPVTIALARGVQEDKAGQFLDVISFNRYNAWYSNAGRLDMITDRVQGEAEAWHKKYNKPVLMSEYGADTMPGLHELPEYVWSEEYQKELFSRHFEAFDRLRHEGFFIGEFIWNFADFRTAQTYTRVGGNKKGIFTRDRQPKMAAHHVRRRYHALQAELDCAQIPKGVESYVSSYYSQHSEL</sequence>
<dbReference type="InterPro" id="IPR017853">
    <property type="entry name" value="GH"/>
</dbReference>
<organism evidence="15 16">
    <name type="scientific">Dinoponera quadriceps</name>
    <name type="common">South American ant</name>
    <dbReference type="NCBI Taxonomy" id="609295"/>
    <lineage>
        <taxon>Eukaryota</taxon>
        <taxon>Metazoa</taxon>
        <taxon>Ecdysozoa</taxon>
        <taxon>Arthropoda</taxon>
        <taxon>Hexapoda</taxon>
        <taxon>Insecta</taxon>
        <taxon>Pterygota</taxon>
        <taxon>Neoptera</taxon>
        <taxon>Endopterygota</taxon>
        <taxon>Hymenoptera</taxon>
        <taxon>Apocrita</taxon>
        <taxon>Aculeata</taxon>
        <taxon>Formicoidea</taxon>
        <taxon>Formicidae</taxon>
        <taxon>Ponerinae</taxon>
        <taxon>Ponerini</taxon>
        <taxon>Dinoponera</taxon>
    </lineage>
</organism>
<accession>A0A6P3X8A7</accession>
<evidence type="ECO:0000256" key="1">
    <source>
        <dbReference type="ARBA" id="ARBA00003025"/>
    </source>
</evidence>
<gene>
    <name evidence="16" type="primary">LOC106744140</name>
</gene>
<dbReference type="SUPFAM" id="SSF49785">
    <property type="entry name" value="Galactose-binding domain-like"/>
    <property type="match status" value="1"/>
</dbReference>
<dbReference type="OrthoDB" id="408532at2759"/>
<dbReference type="InterPro" id="IPR006101">
    <property type="entry name" value="Glyco_hydro_2"/>
</dbReference>
<keyword evidence="7 12" id="KW-0732">Signal</keyword>
<evidence type="ECO:0000256" key="11">
    <source>
        <dbReference type="ARBA" id="ARBA00023295"/>
    </source>
</evidence>
<dbReference type="GO" id="GO:0030246">
    <property type="term" value="F:carbohydrate binding"/>
    <property type="evidence" value="ECO:0007669"/>
    <property type="project" value="TreeGrafter"/>
</dbReference>
<dbReference type="RefSeq" id="XP_014474109.1">
    <property type="nucleotide sequence ID" value="XM_014618623.1"/>
</dbReference>
<feature type="chain" id="PRO_5027946316" description="Beta-glucuronidase" evidence="12">
    <location>
        <begin position="28"/>
        <end position="677"/>
    </location>
</feature>
<dbReference type="GO" id="GO:0005764">
    <property type="term" value="C:lysosome"/>
    <property type="evidence" value="ECO:0007669"/>
    <property type="project" value="UniProtKB-SubCell"/>
</dbReference>
<dbReference type="Gene3D" id="3.20.20.80">
    <property type="entry name" value="Glycosidases"/>
    <property type="match status" value="1"/>
</dbReference>
<keyword evidence="10" id="KW-0458">Lysosome</keyword>
<keyword evidence="11" id="KW-0326">Glycosidase</keyword>
<evidence type="ECO:0000256" key="6">
    <source>
        <dbReference type="ARBA" id="ARBA00016205"/>
    </source>
</evidence>
<dbReference type="SUPFAM" id="SSF51445">
    <property type="entry name" value="(Trans)glycosidases"/>
    <property type="match status" value="1"/>
</dbReference>
<evidence type="ECO:0000256" key="8">
    <source>
        <dbReference type="ARBA" id="ARBA00022801"/>
    </source>
</evidence>
<keyword evidence="8" id="KW-0378">Hydrolase</keyword>
<dbReference type="InterPro" id="IPR023232">
    <property type="entry name" value="Glyco_hydro_2_AS"/>
</dbReference>
<dbReference type="Gene3D" id="2.60.40.10">
    <property type="entry name" value="Immunoglobulins"/>
    <property type="match status" value="1"/>
</dbReference>
<dbReference type="InterPro" id="IPR013783">
    <property type="entry name" value="Ig-like_fold"/>
</dbReference>
<keyword evidence="9" id="KW-0325">Glycoprotein</keyword>
<reference evidence="16" key="1">
    <citation type="submission" date="2025-08" db="UniProtKB">
        <authorList>
            <consortium name="RefSeq"/>
        </authorList>
    </citation>
    <scope>IDENTIFICATION</scope>
</reference>
<dbReference type="AlphaFoldDB" id="A0A6P3X8A7"/>
<dbReference type="NCBIfam" id="NF007538">
    <property type="entry name" value="PRK10150.1"/>
    <property type="match status" value="1"/>
</dbReference>
<evidence type="ECO:0000256" key="5">
    <source>
        <dbReference type="ARBA" id="ARBA00012761"/>
    </source>
</evidence>
<dbReference type="InterPro" id="IPR036156">
    <property type="entry name" value="Beta-gal/glucu_dom_sf"/>
</dbReference>
<evidence type="ECO:0000313" key="16">
    <source>
        <dbReference type="RefSeq" id="XP_014474109.1"/>
    </source>
</evidence>
<dbReference type="Gene3D" id="2.60.120.260">
    <property type="entry name" value="Galactose-binding domain-like"/>
    <property type="match status" value="1"/>
</dbReference>
<evidence type="ECO:0000256" key="4">
    <source>
        <dbReference type="ARBA" id="ARBA00011881"/>
    </source>
</evidence>
<dbReference type="Pfam" id="PF02837">
    <property type="entry name" value="Glyco_hydro_2_N"/>
    <property type="match status" value="1"/>
</dbReference>
<dbReference type="GO" id="GO:0004566">
    <property type="term" value="F:beta-glucuronidase activity"/>
    <property type="evidence" value="ECO:0007669"/>
    <property type="project" value="UniProtKB-EC"/>
</dbReference>
<dbReference type="EC" id="3.2.1.31" evidence="5"/>
<feature type="domain" description="Glycosyl hydrolases family 2 sugar binding" evidence="14">
    <location>
        <begin position="67"/>
        <end position="244"/>
    </location>
</feature>
<dbReference type="SUPFAM" id="SSF49303">
    <property type="entry name" value="beta-Galactosidase/glucuronidase domain"/>
    <property type="match status" value="1"/>
</dbReference>
<evidence type="ECO:0000256" key="2">
    <source>
        <dbReference type="ARBA" id="ARBA00004371"/>
    </source>
</evidence>
<protein>
    <recommendedName>
        <fullName evidence="6">Beta-glucuronidase</fullName>
        <ecNumber evidence="5">3.2.1.31</ecNumber>
    </recommendedName>
</protein>
<dbReference type="FunFam" id="3.20.20.80:FF:000029">
    <property type="entry name" value="Beta-glucuronidase"/>
    <property type="match status" value="1"/>
</dbReference>
<evidence type="ECO:0000256" key="10">
    <source>
        <dbReference type="ARBA" id="ARBA00023228"/>
    </source>
</evidence>
<dbReference type="Proteomes" id="UP000515204">
    <property type="component" value="Unplaced"/>
</dbReference>
<proteinExistence type="inferred from homology"/>
<evidence type="ECO:0000256" key="12">
    <source>
        <dbReference type="SAM" id="SignalP"/>
    </source>
</evidence>
<dbReference type="GO" id="GO:0005615">
    <property type="term" value="C:extracellular space"/>
    <property type="evidence" value="ECO:0007669"/>
    <property type="project" value="TreeGrafter"/>
</dbReference>
<evidence type="ECO:0000313" key="15">
    <source>
        <dbReference type="Proteomes" id="UP000515204"/>
    </source>
</evidence>
<dbReference type="PANTHER" id="PTHR10066:SF67">
    <property type="entry name" value="BETA-GLUCURONIDASE"/>
    <property type="match status" value="1"/>
</dbReference>
<keyword evidence="15" id="KW-1185">Reference proteome</keyword>
<dbReference type="GO" id="GO:0019391">
    <property type="term" value="P:glucuronoside catabolic process"/>
    <property type="evidence" value="ECO:0007669"/>
    <property type="project" value="TreeGrafter"/>
</dbReference>
<comment type="similarity">
    <text evidence="3">Belongs to the glycosyl hydrolase 2 family.</text>
</comment>
<feature type="signal peptide" evidence="12">
    <location>
        <begin position="1"/>
        <end position="27"/>
    </location>
</feature>
<evidence type="ECO:0000259" key="14">
    <source>
        <dbReference type="Pfam" id="PF02837"/>
    </source>
</evidence>
<dbReference type="InterPro" id="IPR008979">
    <property type="entry name" value="Galactose-bd-like_sf"/>
</dbReference>
<evidence type="ECO:0000259" key="13">
    <source>
        <dbReference type="Pfam" id="PF02836"/>
    </source>
</evidence>
<evidence type="ECO:0000256" key="3">
    <source>
        <dbReference type="ARBA" id="ARBA00007401"/>
    </source>
</evidence>
<dbReference type="Pfam" id="PF02836">
    <property type="entry name" value="Glyco_hydro_2_C"/>
    <property type="match status" value="1"/>
</dbReference>
<feature type="domain" description="Glycoside hydrolase family 2 catalytic" evidence="13">
    <location>
        <begin position="356"/>
        <end position="651"/>
    </location>
</feature>
<evidence type="ECO:0000256" key="7">
    <source>
        <dbReference type="ARBA" id="ARBA00022729"/>
    </source>
</evidence>
<dbReference type="PROSITE" id="PS00608">
    <property type="entry name" value="GLYCOSYL_HYDROL_F2_2"/>
    <property type="match status" value="1"/>
</dbReference>
<dbReference type="InterPro" id="IPR006103">
    <property type="entry name" value="Glyco_hydro_2_cat"/>
</dbReference>
<dbReference type="PRINTS" id="PR00132">
    <property type="entry name" value="GLHYDRLASE2"/>
</dbReference>
<dbReference type="PANTHER" id="PTHR10066">
    <property type="entry name" value="BETA-GLUCURONIDASE"/>
    <property type="match status" value="1"/>
</dbReference>
<comment type="subcellular location">
    <subcellularLocation>
        <location evidence="2">Lysosome</location>
    </subcellularLocation>
</comment>
<dbReference type="KEGG" id="dqu:106744140"/>
<dbReference type="InterPro" id="IPR006104">
    <property type="entry name" value="Glyco_hydro_2_N"/>
</dbReference>
<name>A0A6P3X8A7_DINQU</name>
<dbReference type="GeneID" id="106744140"/>
<dbReference type="GO" id="GO:0005975">
    <property type="term" value="P:carbohydrate metabolic process"/>
    <property type="evidence" value="ECO:0007669"/>
    <property type="project" value="InterPro"/>
</dbReference>
<evidence type="ECO:0000256" key="9">
    <source>
        <dbReference type="ARBA" id="ARBA00023180"/>
    </source>
</evidence>
<comment type="function">
    <text evidence="1">Plays an important role in the degradation of dermatan and keratan sulfates.</text>
</comment>
<dbReference type="FunFam" id="2.60.120.260:FF:000027">
    <property type="entry name" value="Beta-glucuronidase"/>
    <property type="match status" value="1"/>
</dbReference>